<dbReference type="EMBL" id="JBHTMY010000002">
    <property type="protein sequence ID" value="MFD1314625.1"/>
    <property type="molecule type" value="Genomic_DNA"/>
</dbReference>
<evidence type="ECO:0000313" key="3">
    <source>
        <dbReference type="Proteomes" id="UP001597201"/>
    </source>
</evidence>
<dbReference type="Proteomes" id="UP001597201">
    <property type="component" value="Unassembled WGS sequence"/>
</dbReference>
<evidence type="ECO:0000313" key="2">
    <source>
        <dbReference type="EMBL" id="MFD1314625.1"/>
    </source>
</evidence>
<gene>
    <name evidence="2" type="ORF">ACFQ39_03270</name>
</gene>
<dbReference type="RefSeq" id="WP_377176410.1">
    <property type="nucleotide sequence ID" value="NZ_JBHTMY010000002.1"/>
</dbReference>
<name>A0ABW3XZN6_9FLAO</name>
<evidence type="ECO:0000256" key="1">
    <source>
        <dbReference type="SAM" id="SignalP"/>
    </source>
</evidence>
<evidence type="ECO:0008006" key="4">
    <source>
        <dbReference type="Google" id="ProtNLM"/>
    </source>
</evidence>
<accession>A0ABW3XZN6</accession>
<reference evidence="3" key="1">
    <citation type="journal article" date="2019" name="Int. J. Syst. Evol. Microbiol.">
        <title>The Global Catalogue of Microorganisms (GCM) 10K type strain sequencing project: providing services to taxonomists for standard genome sequencing and annotation.</title>
        <authorList>
            <consortium name="The Broad Institute Genomics Platform"/>
            <consortium name="The Broad Institute Genome Sequencing Center for Infectious Disease"/>
            <person name="Wu L."/>
            <person name="Ma J."/>
        </authorList>
    </citation>
    <scope>NUCLEOTIDE SEQUENCE [LARGE SCALE GENOMIC DNA]</scope>
    <source>
        <strain evidence="3">CCUG 61485</strain>
    </source>
</reference>
<feature type="chain" id="PRO_5046519058" description="DUF4440 domain-containing protein" evidence="1">
    <location>
        <begin position="21"/>
        <end position="61"/>
    </location>
</feature>
<sequence>MKIKYLVLFFIMVGTQWLQAQISAEEKDIIELSKNKWQWMADKNVDQLTKLFHENAMFVHM</sequence>
<dbReference type="SUPFAM" id="SSF54427">
    <property type="entry name" value="NTF2-like"/>
    <property type="match status" value="1"/>
</dbReference>
<proteinExistence type="predicted"/>
<comment type="caution">
    <text evidence="2">The sequence shown here is derived from an EMBL/GenBank/DDBJ whole genome shotgun (WGS) entry which is preliminary data.</text>
</comment>
<protein>
    <recommendedName>
        <fullName evidence="4">DUF4440 domain-containing protein</fullName>
    </recommendedName>
</protein>
<organism evidence="2 3">
    <name type="scientific">Namhaeicola litoreus</name>
    <dbReference type="NCBI Taxonomy" id="1052145"/>
    <lineage>
        <taxon>Bacteria</taxon>
        <taxon>Pseudomonadati</taxon>
        <taxon>Bacteroidota</taxon>
        <taxon>Flavobacteriia</taxon>
        <taxon>Flavobacteriales</taxon>
        <taxon>Flavobacteriaceae</taxon>
        <taxon>Namhaeicola</taxon>
    </lineage>
</organism>
<dbReference type="InterPro" id="IPR032710">
    <property type="entry name" value="NTF2-like_dom_sf"/>
</dbReference>
<keyword evidence="3" id="KW-1185">Reference proteome</keyword>
<feature type="signal peptide" evidence="1">
    <location>
        <begin position="1"/>
        <end position="20"/>
    </location>
</feature>
<keyword evidence="1" id="KW-0732">Signal</keyword>